<reference evidence="3" key="2">
    <citation type="submission" date="2025-08" db="UniProtKB">
        <authorList>
            <consortium name="Ensembl"/>
        </authorList>
    </citation>
    <scope>IDENTIFICATION</scope>
</reference>
<feature type="signal peptide" evidence="2">
    <location>
        <begin position="1"/>
        <end position="26"/>
    </location>
</feature>
<dbReference type="Bgee" id="ENSLACG00000001128">
    <property type="expression patterns" value="Expressed in muscle tissue and 6 other cell types or tissues"/>
</dbReference>
<feature type="compositionally biased region" description="Low complexity" evidence="1">
    <location>
        <begin position="116"/>
        <end position="134"/>
    </location>
</feature>
<dbReference type="GeneTree" id="ENSGT00940000172396"/>
<dbReference type="Ensembl" id="ENSLACT00000001269.1">
    <property type="protein sequence ID" value="ENSLACP00000001257.1"/>
    <property type="gene ID" value="ENSLACG00000001128.1"/>
</dbReference>
<keyword evidence="2" id="KW-0732">Signal</keyword>
<organism evidence="3 4">
    <name type="scientific">Latimeria chalumnae</name>
    <name type="common">Coelacanth</name>
    <dbReference type="NCBI Taxonomy" id="7897"/>
    <lineage>
        <taxon>Eukaryota</taxon>
        <taxon>Metazoa</taxon>
        <taxon>Chordata</taxon>
        <taxon>Craniata</taxon>
        <taxon>Vertebrata</taxon>
        <taxon>Euteleostomi</taxon>
        <taxon>Coelacanthiformes</taxon>
        <taxon>Coelacanthidae</taxon>
        <taxon>Latimeria</taxon>
    </lineage>
</organism>
<accession>H2ZV36</accession>
<reference evidence="3" key="3">
    <citation type="submission" date="2025-09" db="UniProtKB">
        <authorList>
            <consortium name="Ensembl"/>
        </authorList>
    </citation>
    <scope>IDENTIFICATION</scope>
</reference>
<protein>
    <submittedName>
        <fullName evidence="3">Uncharacterized protein</fullName>
    </submittedName>
</protein>
<dbReference type="eggNOG" id="ENOG502RWUZ">
    <property type="taxonomic scope" value="Eukaryota"/>
</dbReference>
<sequence length="134" mass="15090">TTIGHVIHNLIIKQCLVAFFFLQVYQTDVTEMEILVNKDLRELRHLTFTVPLKETMLYTIPRDNDILFTLPNFSGKVDAQGPVQTTSHYPIRQVETTVDEESGPVKLPETPLRAEPPSSYKSSLSSIGSSPYPT</sequence>
<reference evidence="4" key="1">
    <citation type="submission" date="2011-08" db="EMBL/GenBank/DDBJ databases">
        <title>The draft genome of Latimeria chalumnae.</title>
        <authorList>
            <person name="Di Palma F."/>
            <person name="Alfoldi J."/>
            <person name="Johnson J."/>
            <person name="Berlin A."/>
            <person name="Gnerre S."/>
            <person name="Jaffe D."/>
            <person name="MacCallum I."/>
            <person name="Young S."/>
            <person name="Walker B.J."/>
            <person name="Lander E."/>
            <person name="Lindblad-Toh K."/>
        </authorList>
    </citation>
    <scope>NUCLEOTIDE SEQUENCE [LARGE SCALE GENOMIC DNA]</scope>
    <source>
        <strain evidence="4">Wild caught</strain>
    </source>
</reference>
<keyword evidence="4" id="KW-1185">Reference proteome</keyword>
<dbReference type="AlphaFoldDB" id="H2ZV36"/>
<dbReference type="PANTHER" id="PTHR28549:SF1">
    <property type="entry name" value="GLYCOPROTEIN INTEGRAL MEMBRANE PROTEIN 1"/>
    <property type="match status" value="1"/>
</dbReference>
<evidence type="ECO:0000313" key="4">
    <source>
        <dbReference type="Proteomes" id="UP000008672"/>
    </source>
</evidence>
<evidence type="ECO:0000256" key="1">
    <source>
        <dbReference type="SAM" id="MobiDB-lite"/>
    </source>
</evidence>
<feature type="chain" id="PRO_5003579595" evidence="2">
    <location>
        <begin position="27"/>
        <end position="134"/>
    </location>
</feature>
<proteinExistence type="predicted"/>
<dbReference type="PANTHER" id="PTHR28549">
    <property type="entry name" value="GLYCOPROTEIN INTEGRAL MEMBRANE PROTEIN 1"/>
    <property type="match status" value="1"/>
</dbReference>
<dbReference type="InterPro" id="IPR042319">
    <property type="entry name" value="GINM1"/>
</dbReference>
<evidence type="ECO:0000256" key="2">
    <source>
        <dbReference type="SAM" id="SignalP"/>
    </source>
</evidence>
<dbReference type="InParanoid" id="H2ZV36"/>
<dbReference type="Proteomes" id="UP000008672">
    <property type="component" value="Unassembled WGS sequence"/>
</dbReference>
<name>H2ZV36_LATCH</name>
<dbReference type="STRING" id="7897.ENSLACP00000001257"/>
<dbReference type="EMBL" id="AFYH01263384">
    <property type="status" value="NOT_ANNOTATED_CDS"/>
    <property type="molecule type" value="Genomic_DNA"/>
</dbReference>
<feature type="region of interest" description="Disordered" evidence="1">
    <location>
        <begin position="79"/>
        <end position="134"/>
    </location>
</feature>
<evidence type="ECO:0000313" key="3">
    <source>
        <dbReference type="Ensembl" id="ENSLACP00000001257.1"/>
    </source>
</evidence>